<dbReference type="KEGG" id="prz:GZH47_30120"/>
<dbReference type="GO" id="GO:0016740">
    <property type="term" value="F:transferase activity"/>
    <property type="evidence" value="ECO:0007669"/>
    <property type="project" value="UniProtKB-KW"/>
</dbReference>
<feature type="compositionally biased region" description="Basic and acidic residues" evidence="1">
    <location>
        <begin position="478"/>
        <end position="487"/>
    </location>
</feature>
<dbReference type="SUPFAM" id="SSF53649">
    <property type="entry name" value="Alkaline phosphatase-like"/>
    <property type="match status" value="1"/>
</dbReference>
<dbReference type="AlphaFoldDB" id="A0A6C0P839"/>
<protein>
    <submittedName>
        <fullName evidence="3">Sulfatase-like hydrolase/transferase</fullName>
    </submittedName>
</protein>
<feature type="domain" description="Sulfatase N-terminal" evidence="2">
    <location>
        <begin position="6"/>
        <end position="315"/>
    </location>
</feature>
<evidence type="ECO:0000313" key="4">
    <source>
        <dbReference type="Proteomes" id="UP000479114"/>
    </source>
</evidence>
<sequence>MSAKKPNLILFGIDSLRRDHMSGYGYGKLTTPYIDKLASEGVLFEQHFSPSIPTTPAYASMLTGKDVFGTDVVALRHEGPLGGHVKTLAEVLEENGYNTTCIGFTGNPSARGFQTYLNYESWVPDAETGRTPKAENLNNVAIPELDRLAADEKPFFLFLRHMDPHSPYLPPQPFERMFYGKDEKDPNNSSMEPVYNFKPFGDFLKSWIGEEVTDQEYVTAQYDGSVAYMDICIQSIFTKLEHMGIEEETLIVITADHGETLYEHDCFFDHHGLYDCTLVVPLIFKYPGRVPAGKRVESVSVIADIMPTVLNLLDVDTGETYDGRNLVPMMNGQSDPSEELTELYITECTWMRKHGWRTPEWKLIVALEPDFHGKPEVELYHLIRDPGENVNLAEQEPAVVELLRGRMLDYIAKREDQVERTNPIYTNVNWNGHNRAFTSSEDAYESLYIGSIVSARSLQAKDKVKEQAEEQAEEQAQEQEKETVGND</sequence>
<dbReference type="EMBL" id="CP048286">
    <property type="protein sequence ID" value="QHW34629.1"/>
    <property type="molecule type" value="Genomic_DNA"/>
</dbReference>
<dbReference type="InterPro" id="IPR000917">
    <property type="entry name" value="Sulfatase_N"/>
</dbReference>
<dbReference type="Gene3D" id="3.40.720.10">
    <property type="entry name" value="Alkaline Phosphatase, subunit A"/>
    <property type="match status" value="1"/>
</dbReference>
<evidence type="ECO:0000256" key="1">
    <source>
        <dbReference type="SAM" id="MobiDB-lite"/>
    </source>
</evidence>
<feature type="region of interest" description="Disordered" evidence="1">
    <location>
        <begin position="463"/>
        <end position="487"/>
    </location>
</feature>
<accession>A0A6C0P839</accession>
<dbReference type="RefSeq" id="WP_162644781.1">
    <property type="nucleotide sequence ID" value="NZ_CP048286.1"/>
</dbReference>
<evidence type="ECO:0000259" key="2">
    <source>
        <dbReference type="Pfam" id="PF00884"/>
    </source>
</evidence>
<dbReference type="Pfam" id="PF00884">
    <property type="entry name" value="Sulfatase"/>
    <property type="match status" value="1"/>
</dbReference>
<gene>
    <name evidence="3" type="ORF">GZH47_30120</name>
</gene>
<dbReference type="PANTHER" id="PTHR43751">
    <property type="entry name" value="SULFATASE"/>
    <property type="match status" value="1"/>
</dbReference>
<keyword evidence="4" id="KW-1185">Reference proteome</keyword>
<reference evidence="3 4" key="1">
    <citation type="submission" date="2020-02" db="EMBL/GenBank/DDBJ databases">
        <title>Paenibacillus sp. nov., isolated from rhizosphere soil of tomato.</title>
        <authorList>
            <person name="Weon H.-Y."/>
            <person name="Lee S.A."/>
        </authorList>
    </citation>
    <scope>NUCLEOTIDE SEQUENCE [LARGE SCALE GENOMIC DNA]</scope>
    <source>
        <strain evidence="3 4">14171R-81</strain>
    </source>
</reference>
<name>A0A6C0P839_9BACL</name>
<dbReference type="InterPro" id="IPR017850">
    <property type="entry name" value="Alkaline_phosphatase_core_sf"/>
</dbReference>
<keyword evidence="3" id="KW-0808">Transferase</keyword>
<proteinExistence type="predicted"/>
<evidence type="ECO:0000313" key="3">
    <source>
        <dbReference type="EMBL" id="QHW34629.1"/>
    </source>
</evidence>
<keyword evidence="3" id="KW-0378">Hydrolase</keyword>
<dbReference type="PANTHER" id="PTHR43751:SF3">
    <property type="entry name" value="SULFATASE N-TERMINAL DOMAIN-CONTAINING PROTEIN"/>
    <property type="match status" value="1"/>
</dbReference>
<dbReference type="GO" id="GO:0016787">
    <property type="term" value="F:hydrolase activity"/>
    <property type="evidence" value="ECO:0007669"/>
    <property type="project" value="UniProtKB-KW"/>
</dbReference>
<dbReference type="InterPro" id="IPR052701">
    <property type="entry name" value="GAG_Ulvan_Degrading_Sulfatases"/>
</dbReference>
<organism evidence="3 4">
    <name type="scientific">Paenibacillus rhizovicinus</name>
    <dbReference type="NCBI Taxonomy" id="2704463"/>
    <lineage>
        <taxon>Bacteria</taxon>
        <taxon>Bacillati</taxon>
        <taxon>Bacillota</taxon>
        <taxon>Bacilli</taxon>
        <taxon>Bacillales</taxon>
        <taxon>Paenibacillaceae</taxon>
        <taxon>Paenibacillus</taxon>
    </lineage>
</organism>
<dbReference type="CDD" id="cd16148">
    <property type="entry name" value="sulfatase_like"/>
    <property type="match status" value="1"/>
</dbReference>
<dbReference type="Proteomes" id="UP000479114">
    <property type="component" value="Chromosome"/>
</dbReference>